<name>A0ABS3UGE0_9ACTN</name>
<evidence type="ECO:0000313" key="2">
    <source>
        <dbReference type="EMBL" id="MBO3737845.1"/>
    </source>
</evidence>
<evidence type="ECO:0000256" key="1">
    <source>
        <dbReference type="SAM" id="MobiDB-lite"/>
    </source>
</evidence>
<comment type="caution">
    <text evidence="2">The sequence shown here is derived from an EMBL/GenBank/DDBJ whole genome shotgun (WGS) entry which is preliminary data.</text>
</comment>
<accession>A0ABS3UGE0</accession>
<protein>
    <submittedName>
        <fullName evidence="2">Uncharacterized protein</fullName>
    </submittedName>
</protein>
<feature type="region of interest" description="Disordered" evidence="1">
    <location>
        <begin position="54"/>
        <end position="75"/>
    </location>
</feature>
<evidence type="ECO:0000313" key="3">
    <source>
        <dbReference type="Proteomes" id="UP000679690"/>
    </source>
</evidence>
<gene>
    <name evidence="2" type="ORF">J5X75_09955</name>
</gene>
<proteinExistence type="predicted"/>
<reference evidence="2 3" key="1">
    <citation type="submission" date="2021-03" db="EMBL/GenBank/DDBJ databases">
        <title>Actinoplanes flavus sp. nov., a novel actinomycete isolated from Coconut Palm rhizosphere soil.</title>
        <authorList>
            <person name="Luo X."/>
        </authorList>
    </citation>
    <scope>NUCLEOTIDE SEQUENCE [LARGE SCALE GENOMIC DNA]</scope>
    <source>
        <strain evidence="2 3">NEAU-H7</strain>
    </source>
</reference>
<dbReference type="RefSeq" id="WP_208467039.1">
    <property type="nucleotide sequence ID" value="NZ_JAGFNS010000005.1"/>
</dbReference>
<feature type="region of interest" description="Disordered" evidence="1">
    <location>
        <begin position="1"/>
        <end position="36"/>
    </location>
</feature>
<dbReference type="EMBL" id="JAGFNS010000005">
    <property type="protein sequence ID" value="MBO3737845.1"/>
    <property type="molecule type" value="Genomic_DNA"/>
</dbReference>
<sequence length="75" mass="7955">MRELSEFGLDAVTRARDGLTTGTPRPANTPDAQVPSARGPTILFSWLWGLFERVPNSPHSQPDSHPSGAARGTGG</sequence>
<keyword evidence="3" id="KW-1185">Reference proteome</keyword>
<organism evidence="2 3">
    <name type="scientific">Actinoplanes flavus</name>
    <dbReference type="NCBI Taxonomy" id="2820290"/>
    <lineage>
        <taxon>Bacteria</taxon>
        <taxon>Bacillati</taxon>
        <taxon>Actinomycetota</taxon>
        <taxon>Actinomycetes</taxon>
        <taxon>Micromonosporales</taxon>
        <taxon>Micromonosporaceae</taxon>
        <taxon>Actinoplanes</taxon>
    </lineage>
</organism>
<dbReference type="Proteomes" id="UP000679690">
    <property type="component" value="Unassembled WGS sequence"/>
</dbReference>